<evidence type="ECO:0000256" key="1">
    <source>
        <dbReference type="SAM" id="Phobius"/>
    </source>
</evidence>
<gene>
    <name evidence="2" type="ORF">SXIM_12770</name>
</gene>
<proteinExistence type="predicted"/>
<keyword evidence="1" id="KW-1133">Transmembrane helix</keyword>
<protein>
    <submittedName>
        <fullName evidence="2">Membrane protein</fullName>
    </submittedName>
</protein>
<dbReference type="RefSeq" id="WP_046723215.1">
    <property type="nucleotide sequence ID" value="NZ_CP009922.3"/>
</dbReference>
<evidence type="ECO:0000313" key="3">
    <source>
        <dbReference type="Proteomes" id="UP000034034"/>
    </source>
</evidence>
<reference evidence="2" key="1">
    <citation type="submission" date="2019-08" db="EMBL/GenBank/DDBJ databases">
        <title>Complete genome sequence of a mangrove-derived Streptomyces xiamenensis.</title>
        <authorList>
            <person name="Xu J."/>
        </authorList>
    </citation>
    <scope>NUCLEOTIDE SEQUENCE</scope>
    <source>
        <strain evidence="2">318</strain>
    </source>
</reference>
<keyword evidence="3" id="KW-1185">Reference proteome</keyword>
<dbReference type="STRING" id="408015.SXIM_12770"/>
<evidence type="ECO:0000313" key="2">
    <source>
        <dbReference type="EMBL" id="AKG42661.1"/>
    </source>
</evidence>
<organism evidence="2 3">
    <name type="scientific">Streptomyces xiamenensis</name>
    <dbReference type="NCBI Taxonomy" id="408015"/>
    <lineage>
        <taxon>Bacteria</taxon>
        <taxon>Bacillati</taxon>
        <taxon>Actinomycetota</taxon>
        <taxon>Actinomycetes</taxon>
        <taxon>Kitasatosporales</taxon>
        <taxon>Streptomycetaceae</taxon>
        <taxon>Streptomyces</taxon>
    </lineage>
</organism>
<dbReference type="PATRIC" id="fig|408015.6.peg.1310"/>
<name>A0A0F7CNC3_9ACTN</name>
<dbReference type="KEGG" id="sxi:SXIM_12770"/>
<accession>A0A0F7CNC3</accession>
<dbReference type="Proteomes" id="UP000034034">
    <property type="component" value="Chromosome"/>
</dbReference>
<dbReference type="EMBL" id="CP009922">
    <property type="protein sequence ID" value="AKG42661.1"/>
    <property type="molecule type" value="Genomic_DNA"/>
</dbReference>
<dbReference type="HOGENOM" id="CLU_579905_0_0_11"/>
<keyword evidence="1" id="KW-0472">Membrane</keyword>
<sequence length="456" mass="50174">MTEVVEWGECTVRATRTAKELAGIALLPLALLPAVALALPGAFTGGGVRRWGRGRVEDLRNEAQAAQDETAAAFYDLDTAQRELRITIETITAAADDTRRAGRVAADFAAFGERIDQVSHEYIRTVDSHDLDSEDLDAGTASRARHDFTRVRDELRRVKADLDRFGESLGPLLERAENQLRQVAPAVEGAKRALLAATSALDSVREARLAADQLATALAALGPELRLLNEGPAQHGIQPTVRRAEDVRRRAEAITAEAEQLPRRAAGIDKRLASLRTRAQAITTRAGQVEPVLSELRRRFSAACWQDLQRVPEQAAASVREAENTLRDAQRARDEQRWDEATARLAAVQTLLGRTDESVSAAGERLRRLNEVSFDPSKEAERTRFAIRDGQRLAMSGRSVPDPRHAGPLDAAVERLDRAVAALESGGRNPDYWLFLTEMEAVRSLVSSVVEDIRRR</sequence>
<keyword evidence="1" id="KW-0812">Transmembrane</keyword>
<feature type="transmembrane region" description="Helical" evidence="1">
    <location>
        <begin position="21"/>
        <end position="43"/>
    </location>
</feature>
<dbReference type="AlphaFoldDB" id="A0A0F7CNC3"/>